<organism evidence="3 4">
    <name type="scientific">Saguinus oedipus</name>
    <name type="common">Cotton-top tamarin</name>
    <name type="synonym">Oedipomidas oedipus</name>
    <dbReference type="NCBI Taxonomy" id="9490"/>
    <lineage>
        <taxon>Eukaryota</taxon>
        <taxon>Metazoa</taxon>
        <taxon>Chordata</taxon>
        <taxon>Craniata</taxon>
        <taxon>Vertebrata</taxon>
        <taxon>Euteleostomi</taxon>
        <taxon>Mammalia</taxon>
        <taxon>Eutheria</taxon>
        <taxon>Euarchontoglires</taxon>
        <taxon>Primates</taxon>
        <taxon>Haplorrhini</taxon>
        <taxon>Platyrrhini</taxon>
        <taxon>Cebidae</taxon>
        <taxon>Callitrichinae</taxon>
        <taxon>Saguinus</taxon>
    </lineage>
</organism>
<comment type="caution">
    <text evidence="3">The sequence shown here is derived from an EMBL/GenBank/DDBJ whole genome shotgun (WGS) entry which is preliminary data.</text>
</comment>
<gene>
    <name evidence="3" type="primary">NID2_3</name>
    <name evidence="3" type="ORF">P7K49_018059</name>
</gene>
<dbReference type="EMBL" id="JASSZA010000008">
    <property type="protein sequence ID" value="KAK2104203.1"/>
    <property type="molecule type" value="Genomic_DNA"/>
</dbReference>
<dbReference type="Pfam" id="PF06119">
    <property type="entry name" value="NIDO"/>
    <property type="match status" value="1"/>
</dbReference>
<dbReference type="Proteomes" id="UP001266305">
    <property type="component" value="Unassembled WGS sequence"/>
</dbReference>
<keyword evidence="4" id="KW-1185">Reference proteome</keyword>
<dbReference type="InterPro" id="IPR003886">
    <property type="entry name" value="NIDO_dom"/>
</dbReference>
<evidence type="ECO:0000256" key="1">
    <source>
        <dbReference type="SAM" id="MobiDB-lite"/>
    </source>
</evidence>
<name>A0ABQ9V4B4_SAGOE</name>
<dbReference type="SMART" id="SM00539">
    <property type="entry name" value="NIDO"/>
    <property type="match status" value="1"/>
</dbReference>
<sequence>MKLNTFQAVLASDGSDAYALFLYPANGLQFFGTRPKESYTVQLQLPARVGFCRGEADDLKSEGPYFSVASTEQSVKNLYQLSNLGIPGVWAFHIGSTLPLDNVRPATVGGDLSVAHSSVPLGRSFSHATALESDYNEDNLDYYDVNEEEVDYLPGEPEESLNGRSSIDVSFTSKVDTRPLEGGMSSPDSDVSSPLHPTPTYWPFYPETESATLDSQTKEGTSLGKVETPDLKGQVERWAERRNRSPAPPKIDRDSLVPSWETPPPSPENRSIQPYSDGGPVPSEMDVPPAHPEEEIVLRNYPASGHSTPLSRETYEVGVEDNIGSNTEGYCTEKNVDYFQVMSTLGRKVPATLELCLPRPQNSERLHDELEGGRTPGFQKPHVVALHFRPWDRLQECVLSLTSTLRRIQAGAAANPTLQAPKTIPWAHLQELLIGQIKFANDINEQHLAQKSKACEYPKQHQLV</sequence>
<dbReference type="PROSITE" id="PS51220">
    <property type="entry name" value="NIDO"/>
    <property type="match status" value="1"/>
</dbReference>
<evidence type="ECO:0000313" key="3">
    <source>
        <dbReference type="EMBL" id="KAK2104203.1"/>
    </source>
</evidence>
<feature type="compositionally biased region" description="Polar residues" evidence="1">
    <location>
        <begin position="209"/>
        <end position="220"/>
    </location>
</feature>
<feature type="region of interest" description="Disordered" evidence="1">
    <location>
        <begin position="154"/>
        <end position="289"/>
    </location>
</feature>
<feature type="compositionally biased region" description="Polar residues" evidence="1">
    <location>
        <begin position="162"/>
        <end position="174"/>
    </location>
</feature>
<dbReference type="PANTHER" id="PTHR13802">
    <property type="entry name" value="MUCIN 4-RELATED"/>
    <property type="match status" value="1"/>
</dbReference>
<dbReference type="InterPro" id="IPR051495">
    <property type="entry name" value="Epithelial_Barrier/Signaling"/>
</dbReference>
<dbReference type="PANTHER" id="PTHR13802:SF65">
    <property type="entry name" value="NIDOGEN"/>
    <property type="match status" value="1"/>
</dbReference>
<proteinExistence type="predicted"/>
<feature type="domain" description="NIDO" evidence="2">
    <location>
        <begin position="1"/>
        <end position="97"/>
    </location>
</feature>
<accession>A0ABQ9V4B4</accession>
<evidence type="ECO:0000259" key="2">
    <source>
        <dbReference type="PROSITE" id="PS51220"/>
    </source>
</evidence>
<evidence type="ECO:0000313" key="4">
    <source>
        <dbReference type="Proteomes" id="UP001266305"/>
    </source>
</evidence>
<feature type="compositionally biased region" description="Basic and acidic residues" evidence="1">
    <location>
        <begin position="227"/>
        <end position="243"/>
    </location>
</feature>
<reference evidence="3 4" key="1">
    <citation type="submission" date="2023-05" db="EMBL/GenBank/DDBJ databases">
        <title>B98-5 Cell Line De Novo Hybrid Assembly: An Optical Mapping Approach.</title>
        <authorList>
            <person name="Kananen K."/>
            <person name="Auerbach J.A."/>
            <person name="Kautto E."/>
            <person name="Blachly J.S."/>
        </authorList>
    </citation>
    <scope>NUCLEOTIDE SEQUENCE [LARGE SCALE GENOMIC DNA]</scope>
    <source>
        <strain evidence="3">B95-8</strain>
        <tissue evidence="3">Cell line</tissue>
    </source>
</reference>
<protein>
    <submittedName>
        <fullName evidence="3">Nidogen-2</fullName>
    </submittedName>
</protein>